<dbReference type="InterPro" id="IPR031658">
    <property type="entry name" value="Cyclin_C_2"/>
</dbReference>
<dbReference type="InterPro" id="IPR006671">
    <property type="entry name" value="Cyclin_N"/>
</dbReference>
<evidence type="ECO:0000256" key="1">
    <source>
        <dbReference type="ARBA" id="ARBA00023127"/>
    </source>
</evidence>
<dbReference type="PANTHER" id="PTHR10026">
    <property type="entry name" value="CYCLIN"/>
    <property type="match status" value="1"/>
</dbReference>
<feature type="domain" description="Cyclin-like" evidence="4">
    <location>
        <begin position="123"/>
        <end position="207"/>
    </location>
</feature>
<evidence type="ECO:0000256" key="2">
    <source>
        <dbReference type="RuleBase" id="RU000383"/>
    </source>
</evidence>
<dbReference type="GO" id="GO:0016538">
    <property type="term" value="F:cyclin-dependent protein serine/threonine kinase regulator activity"/>
    <property type="evidence" value="ECO:0007669"/>
    <property type="project" value="InterPro"/>
</dbReference>
<feature type="region of interest" description="Disordered" evidence="3">
    <location>
        <begin position="337"/>
        <end position="390"/>
    </location>
</feature>
<proteinExistence type="inferred from homology"/>
<feature type="compositionally biased region" description="Basic and acidic residues" evidence="3">
    <location>
        <begin position="347"/>
        <end position="375"/>
    </location>
</feature>
<name>A0A4T0E980_WALIC</name>
<dbReference type="CDD" id="cd20525">
    <property type="entry name" value="CYCLIN_CCNH_rpt2"/>
    <property type="match status" value="1"/>
</dbReference>
<dbReference type="InterPro" id="IPR013763">
    <property type="entry name" value="Cyclin-like_dom"/>
</dbReference>
<comment type="caution">
    <text evidence="5">The sequence shown here is derived from an EMBL/GenBank/DDBJ whole genome shotgun (WGS) entry which is preliminary data.</text>
</comment>
<evidence type="ECO:0000256" key="3">
    <source>
        <dbReference type="SAM" id="MobiDB-lite"/>
    </source>
</evidence>
<accession>A0A4T0E980</accession>
<evidence type="ECO:0000259" key="4">
    <source>
        <dbReference type="SMART" id="SM00385"/>
    </source>
</evidence>
<evidence type="ECO:0000313" key="5">
    <source>
        <dbReference type="EMBL" id="TIB09576.1"/>
    </source>
</evidence>
<dbReference type="Pfam" id="PF00134">
    <property type="entry name" value="Cyclin_N"/>
    <property type="match status" value="1"/>
</dbReference>
<comment type="similarity">
    <text evidence="2">Belongs to the cyclin family.</text>
</comment>
<dbReference type="OrthoDB" id="340962at2759"/>
<feature type="region of interest" description="Disordered" evidence="3">
    <location>
        <begin position="1"/>
        <end position="52"/>
    </location>
</feature>
<feature type="compositionally biased region" description="Low complexity" evidence="3">
    <location>
        <begin position="91"/>
        <end position="110"/>
    </location>
</feature>
<dbReference type="Gene3D" id="1.10.472.10">
    <property type="entry name" value="Cyclin-like"/>
    <property type="match status" value="1"/>
</dbReference>
<dbReference type="CDD" id="cd20524">
    <property type="entry name" value="CYCLIN_CCNH_rpt1"/>
    <property type="match status" value="1"/>
</dbReference>
<feature type="region of interest" description="Disordered" evidence="3">
    <location>
        <begin position="89"/>
        <end position="111"/>
    </location>
</feature>
<protein>
    <recommendedName>
        <fullName evidence="4">Cyclin-like domain-containing protein</fullName>
    </recommendedName>
</protein>
<dbReference type="SUPFAM" id="SSF47954">
    <property type="entry name" value="Cyclin-like"/>
    <property type="match status" value="2"/>
</dbReference>
<reference evidence="5 6" key="1">
    <citation type="submission" date="2019-03" db="EMBL/GenBank/DDBJ databases">
        <title>Sequencing 23 genomes of Wallemia ichthyophaga.</title>
        <authorList>
            <person name="Gostincar C."/>
        </authorList>
    </citation>
    <scope>NUCLEOTIDE SEQUENCE [LARGE SCALE GENOMIC DNA]</scope>
    <source>
        <strain evidence="5 6">EXF-8621</strain>
    </source>
</reference>
<dbReference type="Pfam" id="PF16899">
    <property type="entry name" value="Cyclin_C_2"/>
    <property type="match status" value="1"/>
</dbReference>
<dbReference type="Proteomes" id="UP000306954">
    <property type="component" value="Unassembled WGS sequence"/>
</dbReference>
<dbReference type="GO" id="GO:0006357">
    <property type="term" value="P:regulation of transcription by RNA polymerase II"/>
    <property type="evidence" value="ECO:0007669"/>
    <property type="project" value="InterPro"/>
</dbReference>
<dbReference type="AlphaFoldDB" id="A0A4T0E980"/>
<organism evidence="5 6">
    <name type="scientific">Wallemia ichthyophaga</name>
    <dbReference type="NCBI Taxonomy" id="245174"/>
    <lineage>
        <taxon>Eukaryota</taxon>
        <taxon>Fungi</taxon>
        <taxon>Dikarya</taxon>
        <taxon>Basidiomycota</taxon>
        <taxon>Wallemiomycotina</taxon>
        <taxon>Wallemiomycetes</taxon>
        <taxon>Wallemiales</taxon>
        <taxon>Wallemiaceae</taxon>
        <taxon>Wallemia</taxon>
    </lineage>
</organism>
<dbReference type="SMART" id="SM00385">
    <property type="entry name" value="CYCLIN"/>
    <property type="match status" value="1"/>
</dbReference>
<dbReference type="EMBL" id="SPOF01000040">
    <property type="protein sequence ID" value="TIB09576.1"/>
    <property type="molecule type" value="Genomic_DNA"/>
</dbReference>
<dbReference type="InterPro" id="IPR043198">
    <property type="entry name" value="Cyclin/Ssn8"/>
</dbReference>
<keyword evidence="1 2" id="KW-0195">Cyclin</keyword>
<sequence>MDSMRENDTGDRKNDMILLDSAEGAGSVDAGDDTHTEHPHPPHQHPLYHDSSQYRHWRFSETALREHRESANAKAIALARAGWEKEEALNAASQSSTSASASTAKTTPPSTDEEDRLIVYYLSQVKPICNLFQFPEVVEASAITYIKRVYLFNSVMDLHPKRVMLTCLFIATKTVNAPVSVADFAKHIGKGKISTSSILDIEFLLSQNLRFEYATHPAHRAAWGVYLDMQSMQTTPQQELDGLFGEVRQLVRMSRLTCAELVYSPSQIALGCFSMANRTLTDAYIEWKRNAFNAQPPPHTAIEGVVHLINTYKSSNTLNKESVQDIDRRLKAWQDPSKVEGTAMHRLKQEEGDKVDLDKRKKRQAEAERNDKDGESVFGGLLGGHITHGT</sequence>
<dbReference type="InterPro" id="IPR036915">
    <property type="entry name" value="Cyclin-like_sf"/>
</dbReference>
<feature type="compositionally biased region" description="Basic and acidic residues" evidence="3">
    <location>
        <begin position="1"/>
        <end position="15"/>
    </location>
</feature>
<evidence type="ECO:0000313" key="6">
    <source>
        <dbReference type="Proteomes" id="UP000306954"/>
    </source>
</evidence>
<gene>
    <name evidence="5" type="ORF">E3P90_03213</name>
</gene>